<sequence>MVGVKTCSRCPVLQLPLTFRMETNNRKQSNMSRVNSMHHNACTHVLRFQFEKWVHIPSMMIAGTPKCQIFRTFDIPYLLQFFWFAACVN</sequence>
<reference evidence="1 2" key="1">
    <citation type="submission" date="2021-06" db="EMBL/GenBank/DDBJ databases">
        <title>Caerostris extrusa draft genome.</title>
        <authorList>
            <person name="Kono N."/>
            <person name="Arakawa K."/>
        </authorList>
    </citation>
    <scope>NUCLEOTIDE SEQUENCE [LARGE SCALE GENOMIC DNA]</scope>
</reference>
<accession>A0AAV4WJC5</accession>
<gene>
    <name evidence="1" type="ORF">CEXT_331571</name>
</gene>
<comment type="caution">
    <text evidence="1">The sequence shown here is derived from an EMBL/GenBank/DDBJ whole genome shotgun (WGS) entry which is preliminary data.</text>
</comment>
<proteinExistence type="predicted"/>
<name>A0AAV4WJC5_CAEEX</name>
<keyword evidence="2" id="KW-1185">Reference proteome</keyword>
<organism evidence="1 2">
    <name type="scientific">Caerostris extrusa</name>
    <name type="common">Bark spider</name>
    <name type="synonym">Caerostris bankana</name>
    <dbReference type="NCBI Taxonomy" id="172846"/>
    <lineage>
        <taxon>Eukaryota</taxon>
        <taxon>Metazoa</taxon>
        <taxon>Ecdysozoa</taxon>
        <taxon>Arthropoda</taxon>
        <taxon>Chelicerata</taxon>
        <taxon>Arachnida</taxon>
        <taxon>Araneae</taxon>
        <taxon>Araneomorphae</taxon>
        <taxon>Entelegynae</taxon>
        <taxon>Araneoidea</taxon>
        <taxon>Araneidae</taxon>
        <taxon>Caerostris</taxon>
    </lineage>
</organism>
<dbReference type="AlphaFoldDB" id="A0AAV4WJC5"/>
<dbReference type="Proteomes" id="UP001054945">
    <property type="component" value="Unassembled WGS sequence"/>
</dbReference>
<protein>
    <submittedName>
        <fullName evidence="1">Uncharacterized protein</fullName>
    </submittedName>
</protein>
<dbReference type="EMBL" id="BPLR01016245">
    <property type="protein sequence ID" value="GIY82393.1"/>
    <property type="molecule type" value="Genomic_DNA"/>
</dbReference>
<evidence type="ECO:0000313" key="2">
    <source>
        <dbReference type="Proteomes" id="UP001054945"/>
    </source>
</evidence>
<evidence type="ECO:0000313" key="1">
    <source>
        <dbReference type="EMBL" id="GIY82393.1"/>
    </source>
</evidence>